<accession>A0A179GSD0</accession>
<dbReference type="EMBL" id="LSBI01000006">
    <property type="protein sequence ID" value="OAQ88406.1"/>
    <property type="molecule type" value="Genomic_DNA"/>
</dbReference>
<evidence type="ECO:0000313" key="4">
    <source>
        <dbReference type="Proteomes" id="UP000078240"/>
    </source>
</evidence>
<reference evidence="2 4" key="1">
    <citation type="submission" date="2016-01" db="EMBL/GenBank/DDBJ databases">
        <title>Biosynthesis of antibiotic leucinostatins and their inhibition on Phytophthora in bio-control Purpureocillium lilacinum.</title>
        <authorList>
            <person name="Wang G."/>
            <person name="Liu Z."/>
            <person name="Lin R."/>
            <person name="Li E."/>
            <person name="Mao Z."/>
            <person name="Ling J."/>
            <person name="Yin W."/>
            <person name="Xie B."/>
        </authorList>
    </citation>
    <scope>NUCLEOTIDE SEQUENCE [LARGE SCALE GENOMIC DNA]</scope>
    <source>
        <strain evidence="2">PLBJ-1</strain>
        <strain evidence="3">PLFJ-1</strain>
    </source>
</reference>
<dbReference type="Proteomes" id="UP000078340">
    <property type="component" value="Unassembled WGS sequence"/>
</dbReference>
<comment type="caution">
    <text evidence="2">The sequence shown here is derived from an EMBL/GenBank/DDBJ whole genome shotgun (WGS) entry which is preliminary data.</text>
</comment>
<evidence type="ECO:0000313" key="2">
    <source>
        <dbReference type="EMBL" id="OAQ80191.1"/>
    </source>
</evidence>
<dbReference type="AlphaFoldDB" id="A0A179GSD0"/>
<proteinExistence type="predicted"/>
<sequence>MPCGPQAAKRPCLSDDRGGIEHDGQGVSGPQTFRYWQCAGSRRPVAGFRQHLDMVSHRPALGGAHAPSQSMALTHSLTCPDPRFHVPCSS</sequence>
<dbReference type="Proteomes" id="UP000078240">
    <property type="component" value="Unassembled WGS sequence"/>
</dbReference>
<gene>
    <name evidence="2" type="ORF">VFPBJ_05776</name>
    <name evidence="3" type="ORF">VFPFJ_06871</name>
</gene>
<organism evidence="2 4">
    <name type="scientific">Purpureocillium lilacinum</name>
    <name type="common">Paecilomyces lilacinus</name>
    <dbReference type="NCBI Taxonomy" id="33203"/>
    <lineage>
        <taxon>Eukaryota</taxon>
        <taxon>Fungi</taxon>
        <taxon>Dikarya</taxon>
        <taxon>Ascomycota</taxon>
        <taxon>Pezizomycotina</taxon>
        <taxon>Sordariomycetes</taxon>
        <taxon>Hypocreomycetidae</taxon>
        <taxon>Hypocreales</taxon>
        <taxon>Ophiocordycipitaceae</taxon>
        <taxon>Purpureocillium</taxon>
    </lineage>
</organism>
<dbReference type="EMBL" id="LSBH01000004">
    <property type="protein sequence ID" value="OAQ80191.1"/>
    <property type="molecule type" value="Genomic_DNA"/>
</dbReference>
<evidence type="ECO:0000256" key="1">
    <source>
        <dbReference type="SAM" id="MobiDB-lite"/>
    </source>
</evidence>
<feature type="compositionally biased region" description="Basic and acidic residues" evidence="1">
    <location>
        <begin position="12"/>
        <end position="24"/>
    </location>
</feature>
<evidence type="ECO:0000313" key="3">
    <source>
        <dbReference type="EMBL" id="OAQ88406.1"/>
    </source>
</evidence>
<protein>
    <submittedName>
        <fullName evidence="2">Uncharacterized protein</fullName>
    </submittedName>
</protein>
<feature type="region of interest" description="Disordered" evidence="1">
    <location>
        <begin position="1"/>
        <end position="28"/>
    </location>
</feature>
<name>A0A179GSD0_PURLI</name>